<accession>E5E4H4</accession>
<gene>
    <name evidence="1" type="primary">26</name>
    <name evidence="1" type="ORF">Acj61p193</name>
</gene>
<dbReference type="EMBL" id="GU911519">
    <property type="protein sequence ID" value="ADG36158.1"/>
    <property type="molecule type" value="Genomic_DNA"/>
</dbReference>
<dbReference type="OrthoDB" id="13289at10239"/>
<evidence type="ECO:0000313" key="1">
    <source>
        <dbReference type="EMBL" id="ADG36158.1"/>
    </source>
</evidence>
<sequence length="214" mass="24409">MYETKFSVKLSDQTVECTTITLEDYVKLLLSRGSDNSDLIKKWSREVIEKYTNASKLSKHDAELLLVNLIGRSINQDEILQDYVCECKHEFQVKLDLSHAGIDFKGESTENLYAFPNFKLSFNWPELFDDDNVPLMLVKAIEAAYVGDDRIPVDELTESELDDIHKAITPDDINSIKKFLLAPKVQLAVPITCPKCGKKHVHVIEGFSEFIRIL</sequence>
<organism evidence="1 2">
    <name type="scientific">Acinetobacter phage Acj61</name>
    <dbReference type="NCBI Taxonomy" id="760732"/>
    <lineage>
        <taxon>Viruses</taxon>
        <taxon>Duplodnaviria</taxon>
        <taxon>Heunggongvirae</taxon>
        <taxon>Uroviricota</taxon>
        <taxon>Caudoviricetes</taxon>
        <taxon>Pantevenvirales</taxon>
        <taxon>Straboviridae</taxon>
        <taxon>Twarogvirinae</taxon>
        <taxon>Lasallevirus</taxon>
        <taxon>Lasallevirus Acj61</taxon>
        <taxon>Acinetobacter virus Acj61</taxon>
    </lineage>
</organism>
<protein>
    <submittedName>
        <fullName evidence="1">Gp26 baseplate hub subunit</fullName>
    </submittedName>
</protein>
<dbReference type="Pfam" id="PF12322">
    <property type="entry name" value="T4_baseplate"/>
    <property type="match status" value="1"/>
</dbReference>
<dbReference type="InterPro" id="IPR024364">
    <property type="entry name" value="Baseplate_phage_T4-like"/>
</dbReference>
<name>E5E4H4_9CAUD</name>
<keyword evidence="2" id="KW-1185">Reference proteome</keyword>
<dbReference type="Proteomes" id="UP000008730">
    <property type="component" value="Segment"/>
</dbReference>
<dbReference type="GeneID" id="9926084"/>
<evidence type="ECO:0000313" key="2">
    <source>
        <dbReference type="Proteomes" id="UP000008730"/>
    </source>
</evidence>
<dbReference type="RefSeq" id="YP_004009810.1">
    <property type="nucleotide sequence ID" value="NC_014661.1"/>
</dbReference>
<dbReference type="KEGG" id="vg:9926084"/>
<reference evidence="1 2" key="1">
    <citation type="journal article" date="2010" name="Virol. J.">
        <title>Genomes of the T4-related bacteriophages as windows on microbial genome evolution.</title>
        <authorList>
            <person name="Petrov V.M."/>
            <person name="Ratnayaka S."/>
            <person name="Nolan J.M."/>
            <person name="Miller E.S."/>
            <person name="Karam J.D."/>
        </authorList>
    </citation>
    <scope>NUCLEOTIDE SEQUENCE [LARGE SCALE GENOMIC DNA]</scope>
</reference>
<proteinExistence type="predicted"/>